<organism evidence="1 2">
    <name type="scientific">Persea americana</name>
    <name type="common">Avocado</name>
    <dbReference type="NCBI Taxonomy" id="3435"/>
    <lineage>
        <taxon>Eukaryota</taxon>
        <taxon>Viridiplantae</taxon>
        <taxon>Streptophyta</taxon>
        <taxon>Embryophyta</taxon>
        <taxon>Tracheophyta</taxon>
        <taxon>Spermatophyta</taxon>
        <taxon>Magnoliopsida</taxon>
        <taxon>Magnoliidae</taxon>
        <taxon>Laurales</taxon>
        <taxon>Lauraceae</taxon>
        <taxon>Persea</taxon>
    </lineage>
</organism>
<keyword evidence="2" id="KW-1185">Reference proteome</keyword>
<dbReference type="Proteomes" id="UP001234297">
    <property type="component" value="Chromosome 4"/>
</dbReference>
<sequence>MIEGKCSDLKSEAEHPPGEDKKLKEEVNVWLRQAQNMIDEIDSIKTEFDQRRTLTLLSRYKLGRRIAKKLKDVRVHSEKGRALPKELFSSIPRKKEASAIRPATTQASFIKTMNEVLGHLDDERKSTICVYGMGGIGKTHLMNAIEKELKVTKKFKVIRVTASKNFNHERFQMEIMKILGIYMANQHVTYNMKSEKLSEIWSNSRYVLIIDDLWQKIDLGNIGIPAYKDNGPKIAITTRLFDVCRDMSADAKIRMQTLTKQEARELFDANVGEADGEPHIQDIAANIVEECGGMPLAIITVARAMREKTQKELWENTLTLLKASAAHEIRGMETEVFERLKPSYDELKDHKVKMCFLYCSLFPKQEKGDEIFPKEENGDEICVNDLVNIWTIEGFIDKAHNLVEASNIGHGIVDSLKDKCLLEGGTKHHNNVKMHHVIRSFAVWITSLPSHEGGPKSKFLVKAGKGLKEPPLEETEDIERISLMSNDIKKLSSGPNCRNLVSLFLRKNPITYVSPSFFELMPRLKILDLSATNIESLMISPSSLPMLRALILKNCGSLRELKFLGQLKELVILDLSYSSMITLPCEMQNLHKLKRLDLSYIDAGLIIPPNIICGLSSLVDMRLMMTKVMWAKQSEPEAATNATYGEVAKLKDLISLEIYIHNINCVEEHVPHWPWSKLERFKINIGQFPLNVDLPCARQMQIEGGKHYPHGLKVIAARTEGLGLHEVHGELVSQLVGDLKGLEGLKILFFRSCRELECIVDCRHVGENAMENIEHLNLYMLPKLKKLFEQVSKVCLKKLRKIVVQRCDALKSLFSSEMVADLGALEYLDVRNCAELEEIIEGEIEKSSTQGDSKTRKESRIGEFRGKKEERTKGDLQDERSTEGDASAKNSKTEGPLQSLRSLKLSELPKLKRIIRLHTLGLPRLEHYHQFKCPNLSVPNCPNITGRNPRPSPQI</sequence>
<reference evidence="1 2" key="1">
    <citation type="journal article" date="2022" name="Hortic Res">
        <title>A haplotype resolved chromosomal level avocado genome allows analysis of novel avocado genes.</title>
        <authorList>
            <person name="Nath O."/>
            <person name="Fletcher S.J."/>
            <person name="Hayward A."/>
            <person name="Shaw L.M."/>
            <person name="Masouleh A.K."/>
            <person name="Furtado A."/>
            <person name="Henry R.J."/>
            <person name="Mitter N."/>
        </authorList>
    </citation>
    <scope>NUCLEOTIDE SEQUENCE [LARGE SCALE GENOMIC DNA]</scope>
    <source>
        <strain evidence="2">cv. Hass</strain>
    </source>
</reference>
<gene>
    <name evidence="1" type="ORF">MRB53_013334</name>
</gene>
<dbReference type="EMBL" id="CM056812">
    <property type="protein sequence ID" value="KAJ8617148.1"/>
    <property type="molecule type" value="Genomic_DNA"/>
</dbReference>
<evidence type="ECO:0000313" key="2">
    <source>
        <dbReference type="Proteomes" id="UP001234297"/>
    </source>
</evidence>
<accession>A0ACC2K805</accession>
<name>A0ACC2K805_PERAE</name>
<protein>
    <submittedName>
        <fullName evidence="1">Uncharacterized protein</fullName>
    </submittedName>
</protein>
<evidence type="ECO:0000313" key="1">
    <source>
        <dbReference type="EMBL" id="KAJ8617148.1"/>
    </source>
</evidence>
<proteinExistence type="predicted"/>
<comment type="caution">
    <text evidence="1">The sequence shown here is derived from an EMBL/GenBank/DDBJ whole genome shotgun (WGS) entry which is preliminary data.</text>
</comment>